<dbReference type="PANTHER" id="PTHR13947:SF37">
    <property type="entry name" value="LD18367P"/>
    <property type="match status" value="1"/>
</dbReference>
<evidence type="ECO:0000259" key="2">
    <source>
        <dbReference type="PROSITE" id="PS51186"/>
    </source>
</evidence>
<dbReference type="EMBL" id="HE796683">
    <property type="protein sequence ID" value="CCG99204.1"/>
    <property type="molecule type" value="Genomic_DNA"/>
</dbReference>
<evidence type="ECO:0000313" key="4">
    <source>
        <dbReference type="Proteomes" id="UP000011058"/>
    </source>
</evidence>
<dbReference type="AlphaFoldDB" id="I0K501"/>
<protein>
    <submittedName>
        <fullName evidence="3">Transcriptional regulator, MarR family with acetyltransferase activity</fullName>
        <ecNumber evidence="3">2.3.1.-</ecNumber>
    </submittedName>
</protein>
<dbReference type="RefSeq" id="WP_015330304.1">
    <property type="nucleotide sequence ID" value="NC_020054.1"/>
</dbReference>
<evidence type="ECO:0000256" key="1">
    <source>
        <dbReference type="ARBA" id="ARBA00022679"/>
    </source>
</evidence>
<keyword evidence="3" id="KW-0012">Acyltransferase</keyword>
<dbReference type="eggNOG" id="COG0456">
    <property type="taxonomic scope" value="Bacteria"/>
</dbReference>
<dbReference type="GO" id="GO:0008080">
    <property type="term" value="F:N-acetyltransferase activity"/>
    <property type="evidence" value="ECO:0007669"/>
    <property type="project" value="InterPro"/>
</dbReference>
<dbReference type="HOGENOM" id="CLU_013985_11_9_10"/>
<dbReference type="EC" id="2.3.1.-" evidence="3"/>
<organism evidence="3 4">
    <name type="scientific">Fibrella aestuarina BUZ 2</name>
    <dbReference type="NCBI Taxonomy" id="1166018"/>
    <lineage>
        <taxon>Bacteria</taxon>
        <taxon>Pseudomonadati</taxon>
        <taxon>Bacteroidota</taxon>
        <taxon>Cytophagia</taxon>
        <taxon>Cytophagales</taxon>
        <taxon>Spirosomataceae</taxon>
        <taxon>Fibrella</taxon>
    </lineage>
</organism>
<gene>
    <name evidence="3" type="ORF">FAES_1194</name>
</gene>
<dbReference type="OrthoDB" id="1431064at2"/>
<keyword evidence="4" id="KW-1185">Reference proteome</keyword>
<dbReference type="PANTHER" id="PTHR13947">
    <property type="entry name" value="GNAT FAMILY N-ACETYLTRANSFERASE"/>
    <property type="match status" value="1"/>
</dbReference>
<reference evidence="3 4" key="1">
    <citation type="journal article" date="2012" name="J. Bacteriol.">
        <title>Genome Sequence of Fibrella aestuarina BUZ 2T, a Filamentous Marine Bacterium.</title>
        <authorList>
            <person name="Filippini M."/>
            <person name="Qi W."/>
            <person name="Blom J."/>
            <person name="Goesmann A."/>
            <person name="Smits T.H."/>
            <person name="Bagheri H.C."/>
        </authorList>
    </citation>
    <scope>NUCLEOTIDE SEQUENCE [LARGE SCALE GENOMIC DNA]</scope>
    <source>
        <strain evidence="4">BUZ 2T</strain>
    </source>
</reference>
<dbReference type="Proteomes" id="UP000011058">
    <property type="component" value="Chromosome"/>
</dbReference>
<dbReference type="InterPro" id="IPR000182">
    <property type="entry name" value="GNAT_dom"/>
</dbReference>
<sequence length="173" mass="19780">MNRIISYQPLYKADFKRINAEAISETFPLETHDLEQLDQPETYILANGGTILLAEYEGLIVGTVGLVYSGPGEYELVKLAVSQSWREIGTGRRLCEAAIEHARRQGARRIWLEANTALKSAIHIYESLGFVYIPLAPSPYSRANVRMELRLTDSGRWMPYSTNRRWSVNRKFK</sequence>
<dbReference type="CDD" id="cd04301">
    <property type="entry name" value="NAT_SF"/>
    <property type="match status" value="1"/>
</dbReference>
<dbReference type="PROSITE" id="PS51186">
    <property type="entry name" value="GNAT"/>
    <property type="match status" value="1"/>
</dbReference>
<name>I0K501_9BACT</name>
<dbReference type="Gene3D" id="3.40.630.30">
    <property type="match status" value="1"/>
</dbReference>
<dbReference type="SUPFAM" id="SSF55729">
    <property type="entry name" value="Acyl-CoA N-acyltransferases (Nat)"/>
    <property type="match status" value="1"/>
</dbReference>
<dbReference type="KEGG" id="fae:FAES_1194"/>
<dbReference type="Pfam" id="PF00583">
    <property type="entry name" value="Acetyltransf_1"/>
    <property type="match status" value="1"/>
</dbReference>
<keyword evidence="1 3" id="KW-0808">Transferase</keyword>
<evidence type="ECO:0000313" key="3">
    <source>
        <dbReference type="EMBL" id="CCG99204.1"/>
    </source>
</evidence>
<dbReference type="STRING" id="1166018.FAES_1194"/>
<feature type="domain" description="N-acetyltransferase" evidence="2">
    <location>
        <begin position="13"/>
        <end position="152"/>
    </location>
</feature>
<proteinExistence type="predicted"/>
<dbReference type="InterPro" id="IPR050769">
    <property type="entry name" value="NAT_camello-type"/>
</dbReference>
<accession>I0K501</accession>
<dbReference type="InterPro" id="IPR016181">
    <property type="entry name" value="Acyl_CoA_acyltransferase"/>
</dbReference>